<dbReference type="EMBL" id="CAVMJV010000030">
    <property type="protein sequence ID" value="CAK5076642.1"/>
    <property type="molecule type" value="Genomic_DNA"/>
</dbReference>
<dbReference type="Proteomes" id="UP001497535">
    <property type="component" value="Unassembled WGS sequence"/>
</dbReference>
<evidence type="ECO:0000313" key="2">
    <source>
        <dbReference type="Proteomes" id="UP001497535"/>
    </source>
</evidence>
<proteinExistence type="predicted"/>
<accession>A0ACB0ZE46</accession>
<evidence type="ECO:0000313" key="1">
    <source>
        <dbReference type="EMBL" id="CAK5076642.1"/>
    </source>
</evidence>
<protein>
    <submittedName>
        <fullName evidence="1">Uncharacterized protein</fullName>
    </submittedName>
</protein>
<sequence>MFQSRHQNTKLPLELLVDIFKSTDYAMMETLLFKLRKLCLVLKQEEFGILWSYYSNILLTSSSIVHKFVGKDFKERKATIFQKRRGIAKLVFIAHQGYKFFKDEISYLKKEMAECEEVLFEETKEKILKRRKAERGVDENGPIAKRTRSQYITK</sequence>
<reference evidence="1" key="1">
    <citation type="submission" date="2023-11" db="EMBL/GenBank/DDBJ databases">
        <authorList>
            <person name="Poullet M."/>
        </authorList>
    </citation>
    <scope>NUCLEOTIDE SEQUENCE</scope>
    <source>
        <strain evidence="1">E1834</strain>
    </source>
</reference>
<name>A0ACB0ZE46_MELEN</name>
<comment type="caution">
    <text evidence="1">The sequence shown here is derived from an EMBL/GenBank/DDBJ whole genome shotgun (WGS) entry which is preliminary data.</text>
</comment>
<organism evidence="1 2">
    <name type="scientific">Meloidogyne enterolobii</name>
    <name type="common">Root-knot nematode worm</name>
    <name type="synonym">Meloidogyne mayaguensis</name>
    <dbReference type="NCBI Taxonomy" id="390850"/>
    <lineage>
        <taxon>Eukaryota</taxon>
        <taxon>Metazoa</taxon>
        <taxon>Ecdysozoa</taxon>
        <taxon>Nematoda</taxon>
        <taxon>Chromadorea</taxon>
        <taxon>Rhabditida</taxon>
        <taxon>Tylenchina</taxon>
        <taxon>Tylenchomorpha</taxon>
        <taxon>Tylenchoidea</taxon>
        <taxon>Meloidogynidae</taxon>
        <taxon>Meloidogyninae</taxon>
        <taxon>Meloidogyne</taxon>
    </lineage>
</organism>
<gene>
    <name evidence="1" type="ORF">MENTE1834_LOCUS23512</name>
</gene>
<keyword evidence="2" id="KW-1185">Reference proteome</keyword>